<gene>
    <name evidence="2" type="ORF">FGF68_05960</name>
</gene>
<organism evidence="2 3">
    <name type="scientific">Prosthecochloris vibrioformis</name>
    <name type="common">Chlorobium vibrioforme</name>
    <dbReference type="NCBI Taxonomy" id="1098"/>
    <lineage>
        <taxon>Bacteria</taxon>
        <taxon>Pseudomonadati</taxon>
        <taxon>Chlorobiota</taxon>
        <taxon>Chlorobiia</taxon>
        <taxon>Chlorobiales</taxon>
        <taxon>Chlorobiaceae</taxon>
        <taxon>Prosthecochloris</taxon>
    </lineage>
</organism>
<evidence type="ECO:0000313" key="3">
    <source>
        <dbReference type="Proteomes" id="UP000309544"/>
    </source>
</evidence>
<dbReference type="RefSeq" id="WP_139626553.1">
    <property type="nucleotide sequence ID" value="NZ_VDCI01000004.1"/>
</dbReference>
<reference evidence="2 3" key="1">
    <citation type="submission" date="2019-05" db="EMBL/GenBank/DDBJ databases">
        <title>Draft Whole-Genome sequence of the green sulfur bacterium Prosthecochloris vibrioformis DSM 260.</title>
        <authorList>
            <person name="Meyer T.E."/>
            <person name="Kyndt J.A."/>
        </authorList>
    </citation>
    <scope>NUCLEOTIDE SEQUENCE [LARGE SCALE GENOMIC DNA]</scope>
    <source>
        <strain evidence="2 3">DSM 260</strain>
    </source>
</reference>
<dbReference type="EMBL" id="VDCI01000004">
    <property type="protein sequence ID" value="TNJ36612.1"/>
    <property type="molecule type" value="Genomic_DNA"/>
</dbReference>
<evidence type="ECO:0000313" key="2">
    <source>
        <dbReference type="EMBL" id="TNJ36612.1"/>
    </source>
</evidence>
<feature type="region of interest" description="Disordered" evidence="1">
    <location>
        <begin position="37"/>
        <end position="65"/>
    </location>
</feature>
<name>A0A5C4S0A3_PROVB</name>
<protein>
    <submittedName>
        <fullName evidence="2">Uncharacterized protein</fullName>
    </submittedName>
</protein>
<evidence type="ECO:0000256" key="1">
    <source>
        <dbReference type="SAM" id="MobiDB-lite"/>
    </source>
</evidence>
<proteinExistence type="predicted"/>
<sequence>MLKLILLAIVIYLVIRMVIQFVKIRVLEQVEAARKEFTGESRTRSGDSGAEEAEYEVIESKVKEE</sequence>
<comment type="caution">
    <text evidence="2">The sequence shown here is derived from an EMBL/GenBank/DDBJ whole genome shotgun (WGS) entry which is preliminary data.</text>
</comment>
<accession>A0A5C4S0A3</accession>
<dbReference type="Proteomes" id="UP000309544">
    <property type="component" value="Unassembled WGS sequence"/>
</dbReference>
<dbReference type="AlphaFoldDB" id="A0A5C4S0A3"/>
<keyword evidence="3" id="KW-1185">Reference proteome</keyword>